<keyword evidence="1" id="KW-0472">Membrane</keyword>
<dbReference type="InterPro" id="IPR011105">
    <property type="entry name" value="Cell_wall_hydrolase_SleB"/>
</dbReference>
<dbReference type="eggNOG" id="COG3773">
    <property type="taxonomic scope" value="Bacteria"/>
</dbReference>
<dbReference type="RefSeq" id="WP_014355540.1">
    <property type="nucleotide sequence ID" value="NC_016894.1"/>
</dbReference>
<gene>
    <name evidence="4" type="ordered locus">Awo_c11530</name>
</gene>
<organism evidence="4 5">
    <name type="scientific">Acetobacterium woodii (strain ATCC 29683 / DSM 1030 / JCM 2381 / KCTC 1655 / WB1)</name>
    <dbReference type="NCBI Taxonomy" id="931626"/>
    <lineage>
        <taxon>Bacteria</taxon>
        <taxon>Bacillati</taxon>
        <taxon>Bacillota</taxon>
        <taxon>Clostridia</taxon>
        <taxon>Eubacteriales</taxon>
        <taxon>Eubacteriaceae</taxon>
        <taxon>Acetobacterium</taxon>
    </lineage>
</organism>
<dbReference type="Gene3D" id="2.70.70.10">
    <property type="entry name" value="Glucose Permease (Domain IIA)"/>
    <property type="match status" value="1"/>
</dbReference>
<feature type="domain" description="Cell wall hydrolase SleB" evidence="3">
    <location>
        <begin position="239"/>
        <end position="338"/>
    </location>
</feature>
<dbReference type="eggNOG" id="COG0739">
    <property type="taxonomic scope" value="Bacteria"/>
</dbReference>
<dbReference type="OrthoDB" id="9809488at2"/>
<dbReference type="Gene3D" id="1.10.10.2520">
    <property type="entry name" value="Cell wall hydrolase SleB, domain 1"/>
    <property type="match status" value="1"/>
</dbReference>
<protein>
    <submittedName>
        <fullName evidence="4">Peptidase M23B</fullName>
    </submittedName>
</protein>
<reference evidence="4 5" key="2">
    <citation type="journal article" date="2012" name="PLoS ONE">
        <title>An ancient pathway combining carbon dioxide fixation with the generation and utilization of a sodium ion gradient for ATP synthesis.</title>
        <authorList>
            <person name="Poehlein A."/>
            <person name="Schmidt S."/>
            <person name="Kaster A.K."/>
            <person name="Goenrich M."/>
            <person name="Vollmers J."/>
            <person name="Thurmer A."/>
            <person name="Bertsch J."/>
            <person name="Schuchmann K."/>
            <person name="Voigt B."/>
            <person name="Hecker M."/>
            <person name="Daniel R."/>
            <person name="Thauer R.K."/>
            <person name="Gottschalk G."/>
            <person name="Muller V."/>
        </authorList>
    </citation>
    <scope>NUCLEOTIDE SEQUENCE [LARGE SCALE GENOMIC DNA]</scope>
    <source>
        <strain evidence="5">ATCC 29683 / DSM 1030 / JCM 2381 / KCTC 1655 / WB1</strain>
    </source>
</reference>
<evidence type="ECO:0000259" key="2">
    <source>
        <dbReference type="Pfam" id="PF01551"/>
    </source>
</evidence>
<keyword evidence="1" id="KW-1133">Transmembrane helix</keyword>
<dbReference type="EMBL" id="CP002987">
    <property type="protein sequence ID" value="AFA47937.1"/>
    <property type="molecule type" value="Genomic_DNA"/>
</dbReference>
<keyword evidence="1" id="KW-0812">Transmembrane</keyword>
<feature type="transmembrane region" description="Helical" evidence="1">
    <location>
        <begin position="20"/>
        <end position="41"/>
    </location>
</feature>
<sequence>MEKFILFSVIKDDNLRNVIIGAIVSVVTIIMILILFVVYILTAPIALLNELVTNPEMLATILSFKSEYQYLIAGSGGIYGWPLSEEYPIDESDPTNLFGTRVHPIYGDVRFHSGVDIQAPNGSECYAIGNGTVIQTGDSGGWGYIVELDLGKNSRGQTITCKYCHLTPGSINVKIGDPVKRGQVLALTGCTGNTQGGHIHFEMKEDGEYCDPLKYISIGGGNYGDLDLFYHCVEAEAGGEPYEGKIAVAQCIIYSSQRKGVSLDDAITAQGQYSCVSDGRIYDVSPSAESIKAADEALAGKRVLEEGTEYFINYKTAEISWWHQTLKLTGTIGNHTFYKSW</sequence>
<evidence type="ECO:0000256" key="1">
    <source>
        <dbReference type="SAM" id="Phobius"/>
    </source>
</evidence>
<dbReference type="InterPro" id="IPR042047">
    <property type="entry name" value="SleB_dom1"/>
</dbReference>
<dbReference type="InterPro" id="IPR011055">
    <property type="entry name" value="Dup_hybrid_motif"/>
</dbReference>
<dbReference type="PANTHER" id="PTHR21666">
    <property type="entry name" value="PEPTIDASE-RELATED"/>
    <property type="match status" value="1"/>
</dbReference>
<dbReference type="HOGENOM" id="CLU_812872_0_0_9"/>
<dbReference type="GO" id="GO:0004222">
    <property type="term" value="F:metalloendopeptidase activity"/>
    <property type="evidence" value="ECO:0007669"/>
    <property type="project" value="TreeGrafter"/>
</dbReference>
<keyword evidence="5" id="KW-1185">Reference proteome</keyword>
<dbReference type="SUPFAM" id="SSF51261">
    <property type="entry name" value="Duplicated hybrid motif"/>
    <property type="match status" value="1"/>
</dbReference>
<proteinExistence type="predicted"/>
<dbReference type="Proteomes" id="UP000007177">
    <property type="component" value="Chromosome"/>
</dbReference>
<dbReference type="KEGG" id="awo:Awo_c11530"/>
<dbReference type="Pfam" id="PF07486">
    <property type="entry name" value="Hydrolase_2"/>
    <property type="match status" value="1"/>
</dbReference>
<accession>H6LDG5</accession>
<name>H6LDG5_ACEWD</name>
<dbReference type="Pfam" id="PF01551">
    <property type="entry name" value="Peptidase_M23"/>
    <property type="match status" value="1"/>
</dbReference>
<dbReference type="InterPro" id="IPR016047">
    <property type="entry name" value="M23ase_b-sheet_dom"/>
</dbReference>
<dbReference type="InterPro" id="IPR050570">
    <property type="entry name" value="Cell_wall_metabolism_enzyme"/>
</dbReference>
<dbReference type="STRING" id="931626.Awo_c11530"/>
<evidence type="ECO:0000313" key="5">
    <source>
        <dbReference type="Proteomes" id="UP000007177"/>
    </source>
</evidence>
<dbReference type="CDD" id="cd12797">
    <property type="entry name" value="M23_peptidase"/>
    <property type="match status" value="1"/>
</dbReference>
<dbReference type="PANTHER" id="PTHR21666:SF270">
    <property type="entry name" value="MUREIN HYDROLASE ACTIVATOR ENVC"/>
    <property type="match status" value="1"/>
</dbReference>
<evidence type="ECO:0000313" key="4">
    <source>
        <dbReference type="EMBL" id="AFA47937.1"/>
    </source>
</evidence>
<dbReference type="AlphaFoldDB" id="H6LDG5"/>
<reference evidence="5" key="1">
    <citation type="submission" date="2011-07" db="EMBL/GenBank/DDBJ databases">
        <title>Complete genome sequence of Acetobacterium woodii.</title>
        <authorList>
            <person name="Poehlein A."/>
            <person name="Schmidt S."/>
            <person name="Kaster A.-K."/>
            <person name="Goenrich M."/>
            <person name="Vollmers J."/>
            <person name="Thuermer A."/>
            <person name="Gottschalk G."/>
            <person name="Thauer R.K."/>
            <person name="Daniel R."/>
            <person name="Mueller V."/>
        </authorList>
    </citation>
    <scope>NUCLEOTIDE SEQUENCE [LARGE SCALE GENOMIC DNA]</scope>
    <source>
        <strain evidence="5">ATCC 29683 / DSM 1030 / JCM 2381 / KCTC 1655 / WB1</strain>
    </source>
</reference>
<feature type="domain" description="M23ase beta-sheet core" evidence="2">
    <location>
        <begin position="110"/>
        <end position="212"/>
    </location>
</feature>
<evidence type="ECO:0000259" key="3">
    <source>
        <dbReference type="Pfam" id="PF07486"/>
    </source>
</evidence>